<dbReference type="InterPro" id="IPR036511">
    <property type="entry name" value="TGT-like_sf"/>
</dbReference>
<evidence type="ECO:0000256" key="4">
    <source>
        <dbReference type="SAM" id="MobiDB-lite"/>
    </source>
</evidence>
<evidence type="ECO:0000313" key="6">
    <source>
        <dbReference type="EMBL" id="SUZ52686.1"/>
    </source>
</evidence>
<dbReference type="GO" id="GO:0005829">
    <property type="term" value="C:cytosol"/>
    <property type="evidence" value="ECO:0007669"/>
    <property type="project" value="TreeGrafter"/>
</dbReference>
<dbReference type="InterPro" id="IPR002616">
    <property type="entry name" value="tRNA_ribo_trans-like"/>
</dbReference>
<dbReference type="GO" id="GO:0008479">
    <property type="term" value="F:tRNA-guanosine(34) queuine transglycosylase activity"/>
    <property type="evidence" value="ECO:0007669"/>
    <property type="project" value="InterPro"/>
</dbReference>
<name>A0A381NDP8_9ZZZZ</name>
<dbReference type="GO" id="GO:0008616">
    <property type="term" value="P:tRNA queuosine(34) biosynthetic process"/>
    <property type="evidence" value="ECO:0007669"/>
    <property type="project" value="TreeGrafter"/>
</dbReference>
<dbReference type="Gene3D" id="3.20.20.105">
    <property type="entry name" value="Queuine tRNA-ribosyltransferase-like"/>
    <property type="match status" value="1"/>
</dbReference>
<dbReference type="InterPro" id="IPR050076">
    <property type="entry name" value="ArchSynthase1/Queuine_TRR"/>
</dbReference>
<evidence type="ECO:0000259" key="5">
    <source>
        <dbReference type="Pfam" id="PF01702"/>
    </source>
</evidence>
<dbReference type="AlphaFoldDB" id="A0A381NDP8"/>
<dbReference type="EMBL" id="UINC01000288">
    <property type="protein sequence ID" value="SUZ52686.1"/>
    <property type="molecule type" value="Genomic_DNA"/>
</dbReference>
<protein>
    <recommendedName>
        <fullName evidence="5">tRNA-guanine(15) transglycosylase-like domain-containing protein</fullName>
    </recommendedName>
</protein>
<dbReference type="NCBIfam" id="TIGR00449">
    <property type="entry name" value="tgt_general"/>
    <property type="match status" value="1"/>
</dbReference>
<keyword evidence="3" id="KW-0819">tRNA processing</keyword>
<dbReference type="InterPro" id="IPR004803">
    <property type="entry name" value="TGT"/>
</dbReference>
<keyword evidence="2" id="KW-0808">Transferase</keyword>
<evidence type="ECO:0000256" key="2">
    <source>
        <dbReference type="ARBA" id="ARBA00022679"/>
    </source>
</evidence>
<reference evidence="6" key="1">
    <citation type="submission" date="2018-05" db="EMBL/GenBank/DDBJ databases">
        <authorList>
            <person name="Lanie J.A."/>
            <person name="Ng W.-L."/>
            <person name="Kazmierczak K.M."/>
            <person name="Andrzejewski T.M."/>
            <person name="Davidsen T.M."/>
            <person name="Wayne K.J."/>
            <person name="Tettelin H."/>
            <person name="Glass J.I."/>
            <person name="Rusch D."/>
            <person name="Podicherti R."/>
            <person name="Tsui H.-C.T."/>
            <person name="Winkler M.E."/>
        </authorList>
    </citation>
    <scope>NUCLEOTIDE SEQUENCE</scope>
</reference>
<feature type="domain" description="tRNA-guanine(15) transglycosylase-like" evidence="5">
    <location>
        <begin position="12"/>
        <end position="374"/>
    </location>
</feature>
<dbReference type="HAMAP" id="MF_00168">
    <property type="entry name" value="Q_tRNA_Tgt"/>
    <property type="match status" value="1"/>
</dbReference>
<gene>
    <name evidence="6" type="ORF">METZ01_LOCUS5540</name>
</gene>
<dbReference type="SUPFAM" id="SSF51713">
    <property type="entry name" value="tRNA-guanine transglycosylase"/>
    <property type="match status" value="1"/>
</dbReference>
<feature type="region of interest" description="Disordered" evidence="4">
    <location>
        <begin position="1"/>
        <end position="24"/>
    </location>
</feature>
<dbReference type="Pfam" id="PF01702">
    <property type="entry name" value="TGT"/>
    <property type="match status" value="1"/>
</dbReference>
<dbReference type="NCBIfam" id="TIGR00430">
    <property type="entry name" value="Q_tRNA_tgt"/>
    <property type="match status" value="1"/>
</dbReference>
<evidence type="ECO:0000256" key="3">
    <source>
        <dbReference type="ARBA" id="ARBA00022694"/>
    </source>
</evidence>
<accession>A0A381NDP8</accession>
<evidence type="ECO:0000256" key="1">
    <source>
        <dbReference type="ARBA" id="ARBA00022676"/>
    </source>
</evidence>
<dbReference type="PANTHER" id="PTHR46499:SF1">
    <property type="entry name" value="QUEUINE TRNA-RIBOSYLTRANSFERASE"/>
    <property type="match status" value="1"/>
</dbReference>
<keyword evidence="1" id="KW-0328">Glycosyltransferase</keyword>
<sequence>MFDFKIESTEGAARQGKFSTPHGEVQTPAFMPVGTLGTVKGLIMDEVSALGAEMVLANTYHLYLRPGHELVRDLGGLHEFMRWDGPILTDSGGYQVFSLAKIRELHDDGVEFQSHIDGSKHAFTPESVIDIQRMLGADVIMALDECPPGGADHSYVSVSNIRTIEWLERCRSRFQELEERGESPQQTLFPVLQGNIYDDLRREHARQFMDIADWTGYGIGGLSVGESKDNMWRVLELLHDELPMNRPRYLMGVGYPDDLLEAVARGCDLFDCVAPTRNARHGAAWTSQEGQVNLKMARFREDTRPLDTECDCYTCSCYDRAYLRHLVVASEWLAVRLLSIHNLRFLAALSEESRRRIAEGTFRSWSRGWLEQYRSSGAESSDHV</sequence>
<organism evidence="6">
    <name type="scientific">marine metagenome</name>
    <dbReference type="NCBI Taxonomy" id="408172"/>
    <lineage>
        <taxon>unclassified sequences</taxon>
        <taxon>metagenomes</taxon>
        <taxon>ecological metagenomes</taxon>
    </lineage>
</organism>
<proteinExistence type="inferred from homology"/>
<dbReference type="PANTHER" id="PTHR46499">
    <property type="entry name" value="QUEUINE TRNA-RIBOSYLTRANSFERASE"/>
    <property type="match status" value="1"/>
</dbReference>